<feature type="region of interest" description="Disordered" evidence="1">
    <location>
        <begin position="404"/>
        <end position="447"/>
    </location>
</feature>
<evidence type="ECO:0000313" key="2">
    <source>
        <dbReference type="EMBL" id="CCO66506.1"/>
    </source>
</evidence>
<feature type="region of interest" description="Disordered" evidence="1">
    <location>
        <begin position="477"/>
        <end position="502"/>
    </location>
</feature>
<dbReference type="Proteomes" id="UP000198341">
    <property type="component" value="Chromosome 9"/>
</dbReference>
<feature type="region of interest" description="Disordered" evidence="1">
    <location>
        <begin position="1"/>
        <end position="27"/>
    </location>
</feature>
<protein>
    <recommendedName>
        <fullName evidence="4">Sulfotransferase</fullName>
    </recommendedName>
</protein>
<dbReference type="Gene3D" id="3.40.50.300">
    <property type="entry name" value="P-loop containing nucleotide triphosphate hydrolases"/>
    <property type="match status" value="1"/>
</dbReference>
<dbReference type="OrthoDB" id="498243at2759"/>
<proteinExistence type="predicted"/>
<keyword evidence="3" id="KW-1185">Reference proteome</keyword>
<feature type="compositionally biased region" description="Basic and acidic residues" evidence="1">
    <location>
        <begin position="404"/>
        <end position="414"/>
    </location>
</feature>
<dbReference type="InterPro" id="IPR027417">
    <property type="entry name" value="P-loop_NTPase"/>
</dbReference>
<evidence type="ECO:0008006" key="4">
    <source>
        <dbReference type="Google" id="ProtNLM"/>
    </source>
</evidence>
<organism evidence="2 3">
    <name type="scientific">Bathycoccus prasinos</name>
    <dbReference type="NCBI Taxonomy" id="41875"/>
    <lineage>
        <taxon>Eukaryota</taxon>
        <taxon>Viridiplantae</taxon>
        <taxon>Chlorophyta</taxon>
        <taxon>Mamiellophyceae</taxon>
        <taxon>Mamiellales</taxon>
        <taxon>Bathycoccaceae</taxon>
        <taxon>Bathycoccus</taxon>
    </lineage>
</organism>
<dbReference type="EMBL" id="FO082270">
    <property type="protein sequence ID" value="CCO66506.1"/>
    <property type="molecule type" value="Genomic_DNA"/>
</dbReference>
<gene>
    <name evidence="2" type="ORF">Bathy09g02670</name>
</gene>
<accession>K8FES1</accession>
<evidence type="ECO:0000256" key="1">
    <source>
        <dbReference type="SAM" id="MobiDB-lite"/>
    </source>
</evidence>
<feature type="compositionally biased region" description="Low complexity" evidence="1">
    <location>
        <begin position="415"/>
        <end position="446"/>
    </location>
</feature>
<dbReference type="KEGG" id="bpg:Bathy09g02670"/>
<name>K8FES1_9CHLO</name>
<dbReference type="AlphaFoldDB" id="K8FES1"/>
<reference evidence="2 3" key="1">
    <citation type="submission" date="2011-10" db="EMBL/GenBank/DDBJ databases">
        <authorList>
            <person name="Genoscope - CEA"/>
        </authorList>
    </citation>
    <scope>NUCLEOTIDE SEQUENCE [LARGE SCALE GENOMIC DNA]</scope>
    <source>
        <strain evidence="2 3">RCC 1105</strain>
    </source>
</reference>
<dbReference type="GeneID" id="19013774"/>
<dbReference type="RefSeq" id="XP_007510946.1">
    <property type="nucleotide sequence ID" value="XM_007510884.1"/>
</dbReference>
<evidence type="ECO:0000313" key="3">
    <source>
        <dbReference type="Proteomes" id="UP000198341"/>
    </source>
</evidence>
<sequence length="544" mass="59644">MIENSVGEEQPLINGNHNNGSSSSSSSLPTLKKTVGFVALAGATVLVTAGTMSKMNNSEQQKRSFPWLGSVDGYPTETYSDPTNFDQSIAGKKEGQEFPIFLHIPKSGGTSVESMVGAVGGKLGSCNSEDLGLTRPFEIAPAWVVGKSEDFHSPPATRHLKNSFVTVRNPYARAESEFAWFKARYFHESPLDAGYSEKNCEEFSEWIHTVTRWVLNSPLIECYREGEYSDSAMAECDSKIPPTEDEVNACVAEKTAGEMVWKDAFPICADMLGAVTWHHSHHTPAYIIARHAEYVFPLETCMISDVDKKCMDPRTGNMQDNLVKYLKERVSSKIEYTEMNVVHRGTEVGQSVKPVVTSCWTNGHISDEDVNNFKAAYAIDFQKYGYSSEVPTPGYDQAPQVGMSEKERVVHRGDSGASSSTSRHSSSSSSSSKSSSSSRRGQSTTRKLLSINEWTSKLFGGEKTENPSTQAFPSTIARAGKAQGSHKTVRVSDFTPNLGTDEGWPVVENFGHDSQLLEFYPSCPPPDWDASAQTTGLHASRSLN</sequence>